<name>A0A8J3CCL0_9PSEU</name>
<keyword evidence="3" id="KW-1185">Reference proteome</keyword>
<proteinExistence type="predicted"/>
<accession>A0A8J3CCL0</accession>
<sequence length="262" mass="28821">MVATVTLYVTAASTTDWNALDLLVNLAWAFAVSFILNATALVARCHGESRGRLLQTWKSRRKTFTLLGCETSFHTLFGIVLPLLTPILPPVVWSAGASAMANAVGSAGGAEGEAAAGRGRNVLSQAKQLLYLKLTMLRERLNGQLENDTMDWINGQMPRPEDDDSALRFATQQLACELTSRVGEGTEKGKKVQVHLREIEKGLSQYQPEDGSTLELAKDHFIRLLKKAYLWGHLDAVESYQDPGRIAAVRLTMASLRRPSRQ</sequence>
<keyword evidence="1" id="KW-0472">Membrane</keyword>
<feature type="transmembrane region" description="Helical" evidence="1">
    <location>
        <begin position="64"/>
        <end position="84"/>
    </location>
</feature>
<keyword evidence="1" id="KW-1133">Transmembrane helix</keyword>
<evidence type="ECO:0000313" key="3">
    <source>
        <dbReference type="Proteomes" id="UP000637578"/>
    </source>
</evidence>
<feature type="transmembrane region" description="Helical" evidence="1">
    <location>
        <begin position="22"/>
        <end position="43"/>
    </location>
</feature>
<protein>
    <submittedName>
        <fullName evidence="2">Uncharacterized protein</fullName>
    </submittedName>
</protein>
<evidence type="ECO:0000256" key="1">
    <source>
        <dbReference type="SAM" id="Phobius"/>
    </source>
</evidence>
<gene>
    <name evidence="2" type="ORF">GCM10012275_33150</name>
</gene>
<reference evidence="2" key="2">
    <citation type="submission" date="2020-09" db="EMBL/GenBank/DDBJ databases">
        <authorList>
            <person name="Sun Q."/>
            <person name="Zhou Y."/>
        </authorList>
    </citation>
    <scope>NUCLEOTIDE SEQUENCE</scope>
    <source>
        <strain evidence="2">CGMCC 4.5737</strain>
    </source>
</reference>
<organism evidence="2 3">
    <name type="scientific">Longimycelium tulufanense</name>
    <dbReference type="NCBI Taxonomy" id="907463"/>
    <lineage>
        <taxon>Bacteria</taxon>
        <taxon>Bacillati</taxon>
        <taxon>Actinomycetota</taxon>
        <taxon>Actinomycetes</taxon>
        <taxon>Pseudonocardiales</taxon>
        <taxon>Pseudonocardiaceae</taxon>
        <taxon>Longimycelium</taxon>
    </lineage>
</organism>
<keyword evidence="1" id="KW-0812">Transmembrane</keyword>
<dbReference type="AlphaFoldDB" id="A0A8J3CCL0"/>
<dbReference type="EMBL" id="BMMK01000014">
    <property type="protein sequence ID" value="GGM59360.1"/>
    <property type="molecule type" value="Genomic_DNA"/>
</dbReference>
<comment type="caution">
    <text evidence="2">The sequence shown here is derived from an EMBL/GenBank/DDBJ whole genome shotgun (WGS) entry which is preliminary data.</text>
</comment>
<dbReference type="RefSeq" id="WP_189058605.1">
    <property type="nucleotide sequence ID" value="NZ_BMMK01000014.1"/>
</dbReference>
<reference evidence="2" key="1">
    <citation type="journal article" date="2014" name="Int. J. Syst. Evol. Microbiol.">
        <title>Complete genome sequence of Corynebacterium casei LMG S-19264T (=DSM 44701T), isolated from a smear-ripened cheese.</title>
        <authorList>
            <consortium name="US DOE Joint Genome Institute (JGI-PGF)"/>
            <person name="Walter F."/>
            <person name="Albersmeier A."/>
            <person name="Kalinowski J."/>
            <person name="Ruckert C."/>
        </authorList>
    </citation>
    <scope>NUCLEOTIDE SEQUENCE</scope>
    <source>
        <strain evidence="2">CGMCC 4.5737</strain>
    </source>
</reference>
<dbReference type="Proteomes" id="UP000637578">
    <property type="component" value="Unassembled WGS sequence"/>
</dbReference>
<evidence type="ECO:0000313" key="2">
    <source>
        <dbReference type="EMBL" id="GGM59360.1"/>
    </source>
</evidence>